<evidence type="ECO:0000313" key="3">
    <source>
        <dbReference type="Proteomes" id="UP001596013"/>
    </source>
</evidence>
<feature type="compositionally biased region" description="Basic and acidic residues" evidence="1">
    <location>
        <begin position="334"/>
        <end position="345"/>
    </location>
</feature>
<dbReference type="EMBL" id="JBHSMK010000015">
    <property type="protein sequence ID" value="MFC5438377.1"/>
    <property type="molecule type" value="Genomic_DNA"/>
</dbReference>
<organism evidence="2 3">
    <name type="scientific">Rhodanobacter umsongensis</name>
    <dbReference type="NCBI Taxonomy" id="633153"/>
    <lineage>
        <taxon>Bacteria</taxon>
        <taxon>Pseudomonadati</taxon>
        <taxon>Pseudomonadota</taxon>
        <taxon>Gammaproteobacteria</taxon>
        <taxon>Lysobacterales</taxon>
        <taxon>Rhodanobacteraceae</taxon>
        <taxon>Rhodanobacter</taxon>
    </lineage>
</organism>
<dbReference type="RefSeq" id="WP_377306998.1">
    <property type="nucleotide sequence ID" value="NZ_JBHSMK010000015.1"/>
</dbReference>
<evidence type="ECO:0000313" key="2">
    <source>
        <dbReference type="EMBL" id="MFC5438377.1"/>
    </source>
</evidence>
<name>A0ABW0JQN7_9GAMM</name>
<accession>A0ABW0JQN7</accession>
<sequence>MRRRRPAAVLKLSKSERDELQQQAEARDGRADSARHARLILLLAEGLTWAEIRMQLHCSDSYIARWSKRFREERLAGLYARYAGRERYKVTDRLELRVLNRTRQRRPSDGSRHWSSRKLAAELGGAVSHTTVARIWSRHGITPHGLRHTAMPDAPAVATRAIDIIGVYLHRPQHAAIFRVEESAAPDENHAKPAARQREAAAREGVRALYAALKSGGDTFEAEPGKRQTSAEFAAFLAAVAAEQPADREIRVIADNPPASKTRALATLMTNHPNLRMQFMANHGAWLNQVEESLTEMERSGGSADDSKPAAHLEQKLMRYLRRRSQRARSLKWKHVETRKGDDRPGNGNQA</sequence>
<dbReference type="InterPro" id="IPR009057">
    <property type="entry name" value="Homeodomain-like_sf"/>
</dbReference>
<dbReference type="SUPFAM" id="SSF46689">
    <property type="entry name" value="Homeodomain-like"/>
    <property type="match status" value="1"/>
</dbReference>
<comment type="caution">
    <text evidence="2">The sequence shown here is derived from an EMBL/GenBank/DDBJ whole genome shotgun (WGS) entry which is preliminary data.</text>
</comment>
<dbReference type="InterPro" id="IPR047655">
    <property type="entry name" value="Transpos_IS630-like"/>
</dbReference>
<feature type="compositionally biased region" description="Basic residues" evidence="1">
    <location>
        <begin position="323"/>
        <end position="333"/>
    </location>
</feature>
<gene>
    <name evidence="2" type="ORF">ACFPME_17595</name>
</gene>
<proteinExistence type="predicted"/>
<evidence type="ECO:0000256" key="1">
    <source>
        <dbReference type="SAM" id="MobiDB-lite"/>
    </source>
</evidence>
<dbReference type="NCBIfam" id="NF033545">
    <property type="entry name" value="transpos_IS630"/>
    <property type="match status" value="1"/>
</dbReference>
<dbReference type="Proteomes" id="UP001596013">
    <property type="component" value="Unassembled WGS sequence"/>
</dbReference>
<feature type="region of interest" description="Disordered" evidence="1">
    <location>
        <begin position="323"/>
        <end position="351"/>
    </location>
</feature>
<protein>
    <submittedName>
        <fullName evidence="2">IS630 family transposase</fullName>
    </submittedName>
</protein>
<dbReference type="Pfam" id="PF13565">
    <property type="entry name" value="HTH_32"/>
    <property type="match status" value="1"/>
</dbReference>
<reference evidence="3" key="1">
    <citation type="journal article" date="2019" name="Int. J. Syst. Evol. Microbiol.">
        <title>The Global Catalogue of Microorganisms (GCM) 10K type strain sequencing project: providing services to taxonomists for standard genome sequencing and annotation.</title>
        <authorList>
            <consortium name="The Broad Institute Genomics Platform"/>
            <consortium name="The Broad Institute Genome Sequencing Center for Infectious Disease"/>
            <person name="Wu L."/>
            <person name="Ma J."/>
        </authorList>
    </citation>
    <scope>NUCLEOTIDE SEQUENCE [LARGE SCALE GENOMIC DNA]</scope>
    <source>
        <strain evidence="3">JCM 17130</strain>
    </source>
</reference>
<keyword evidence="3" id="KW-1185">Reference proteome</keyword>